<accession>A0ABS5TN10</accession>
<evidence type="ECO:0000256" key="1">
    <source>
        <dbReference type="SAM" id="Coils"/>
    </source>
</evidence>
<dbReference type="Pfam" id="PF00563">
    <property type="entry name" value="EAL"/>
    <property type="match status" value="1"/>
</dbReference>
<keyword evidence="7" id="KW-1185">Reference proteome</keyword>
<evidence type="ECO:0000256" key="2">
    <source>
        <dbReference type="SAM" id="MobiDB-lite"/>
    </source>
</evidence>
<feature type="transmembrane region" description="Helical" evidence="3">
    <location>
        <begin position="38"/>
        <end position="55"/>
    </location>
</feature>
<dbReference type="PROSITE" id="PS50887">
    <property type="entry name" value="GGDEF"/>
    <property type="match status" value="1"/>
</dbReference>
<comment type="caution">
    <text evidence="6">The sequence shown here is derived from an EMBL/GenBank/DDBJ whole genome shotgun (WGS) entry which is preliminary data.</text>
</comment>
<evidence type="ECO:0000313" key="7">
    <source>
        <dbReference type="Proteomes" id="UP001197247"/>
    </source>
</evidence>
<dbReference type="EMBL" id="JAHBAY010000012">
    <property type="protein sequence ID" value="MBT0772476.1"/>
    <property type="molecule type" value="Genomic_DNA"/>
</dbReference>
<dbReference type="InterPro" id="IPR029787">
    <property type="entry name" value="Nucleotide_cyclase"/>
</dbReference>
<dbReference type="NCBIfam" id="TIGR00254">
    <property type="entry name" value="GGDEF"/>
    <property type="match status" value="1"/>
</dbReference>
<feature type="domain" description="EAL" evidence="4">
    <location>
        <begin position="636"/>
        <end position="891"/>
    </location>
</feature>
<evidence type="ECO:0000259" key="4">
    <source>
        <dbReference type="PROSITE" id="PS50883"/>
    </source>
</evidence>
<dbReference type="InterPro" id="IPR052155">
    <property type="entry name" value="Biofilm_reg_signaling"/>
</dbReference>
<sequence length="894" mass="93724">MGWSPVVTTCVIQFLAGALATTCLLVTCGRVSAPDRAWRLPLACGTALWSAGQLLSGLGPGSPATPLGRLAGLAVLALPVCALAALSRLPTVSRLPAGGVVSVLDTTVITGSLFVLTWVTALGAATPAQPLADLVLVICVVLLARFRAPLNPRALAGIGYGLVLIAVADTGHRHLERLGTTGGAVALLHTTALVAGALLIAHGALAGPSGQQDGQQDGGPERALRLLPYLPLSGAALVLAGQLVGGVRIGPVESVVAVALGGIVVLRQFFTGLDNVRLVRELRESQDRLREQAYQDSLTGLANRALFDQRLRRAIRGGRPLGLIFCDLDDFKAVNDRLGHNAGDDLLRAVADRLRGCVRPADTIARLGGDEFAVLIEDASQPADVIGRGILAAVGRPFLVPHHDGRTRVRVGASVGVAVLDRVAPDTSPESLLAGVDQAMYVAKRRGKNQLVTFRHGAPAEPGQDRYLPLFDPAAPRHTTEFPITGSTPPPPGLPRVMDPQTGPIPRPGSLTPAARYRASGQARPGPPRPQLSEADEKAEEKDRLVAATIRSAQRVAAEFEALEKESERREAEQAAAARRALEALGIEAEVRAGTRAEAEVIPLSRATGILREKKRRAQEAAAVPGESEPESEPDTAALEHAEQLATLSSDHIDVLYRPVLGLTSGSLVGLSTSVRWRHPVHGVIDAGPLMAAAEQAGLRTPLEERLLDSICADIALLRRAPDWDALVAHVPLSARYITDERLTTVVERTLRRRELPGEALVLHLTETGPVPDLDAAAAVLERVRALGVGIGLDAFGAAPAGLGLLTRLPVGTLTLHESLGSADPGSRAATVLSGTLAMAAGLDLTLIADGVRDQAQADRLGELGVGQAQGPLYGEPVPLPDLDLVRILRNPSR</sequence>
<dbReference type="Gene3D" id="3.20.20.450">
    <property type="entry name" value="EAL domain"/>
    <property type="match status" value="1"/>
</dbReference>
<dbReference type="CDD" id="cd01949">
    <property type="entry name" value="GGDEF"/>
    <property type="match status" value="1"/>
</dbReference>
<dbReference type="PANTHER" id="PTHR44757:SF2">
    <property type="entry name" value="BIOFILM ARCHITECTURE MAINTENANCE PROTEIN MBAA"/>
    <property type="match status" value="1"/>
</dbReference>
<feature type="coiled-coil region" evidence="1">
    <location>
        <begin position="553"/>
        <end position="585"/>
    </location>
</feature>
<gene>
    <name evidence="6" type="ORF">KIH74_26255</name>
</gene>
<keyword evidence="3" id="KW-0812">Transmembrane</keyword>
<feature type="region of interest" description="Disordered" evidence="2">
    <location>
        <begin position="481"/>
        <end position="543"/>
    </location>
</feature>
<keyword evidence="1" id="KW-0175">Coiled coil</keyword>
<protein>
    <submittedName>
        <fullName evidence="6">Bifunctional diguanylate cyclase/phosphodiesterase</fullName>
    </submittedName>
</protein>
<feature type="transmembrane region" description="Helical" evidence="3">
    <location>
        <begin position="255"/>
        <end position="273"/>
    </location>
</feature>
<feature type="region of interest" description="Disordered" evidence="2">
    <location>
        <begin position="615"/>
        <end position="635"/>
    </location>
</feature>
<dbReference type="CDD" id="cd01948">
    <property type="entry name" value="EAL"/>
    <property type="match status" value="1"/>
</dbReference>
<organism evidence="6 7">
    <name type="scientific">Kineosporia corallincola</name>
    <dbReference type="NCBI Taxonomy" id="2835133"/>
    <lineage>
        <taxon>Bacteria</taxon>
        <taxon>Bacillati</taxon>
        <taxon>Actinomycetota</taxon>
        <taxon>Actinomycetes</taxon>
        <taxon>Kineosporiales</taxon>
        <taxon>Kineosporiaceae</taxon>
        <taxon>Kineosporia</taxon>
    </lineage>
</organism>
<dbReference type="Proteomes" id="UP001197247">
    <property type="component" value="Unassembled WGS sequence"/>
</dbReference>
<dbReference type="Pfam" id="PF00990">
    <property type="entry name" value="GGDEF"/>
    <property type="match status" value="1"/>
</dbReference>
<dbReference type="SMART" id="SM00052">
    <property type="entry name" value="EAL"/>
    <property type="match status" value="1"/>
</dbReference>
<evidence type="ECO:0000256" key="3">
    <source>
        <dbReference type="SAM" id="Phobius"/>
    </source>
</evidence>
<feature type="transmembrane region" description="Helical" evidence="3">
    <location>
        <begin position="6"/>
        <end position="26"/>
    </location>
</feature>
<dbReference type="InterPro" id="IPR043128">
    <property type="entry name" value="Rev_trsase/Diguanyl_cyclase"/>
</dbReference>
<feature type="transmembrane region" description="Helical" evidence="3">
    <location>
        <begin position="67"/>
        <end position="86"/>
    </location>
</feature>
<dbReference type="Gene3D" id="3.30.70.270">
    <property type="match status" value="1"/>
</dbReference>
<dbReference type="PROSITE" id="PS50883">
    <property type="entry name" value="EAL"/>
    <property type="match status" value="1"/>
</dbReference>
<feature type="transmembrane region" description="Helical" evidence="3">
    <location>
        <begin position="184"/>
        <end position="205"/>
    </location>
</feature>
<feature type="transmembrane region" description="Helical" evidence="3">
    <location>
        <begin position="131"/>
        <end position="148"/>
    </location>
</feature>
<dbReference type="InterPro" id="IPR000160">
    <property type="entry name" value="GGDEF_dom"/>
</dbReference>
<dbReference type="RefSeq" id="WP_214159002.1">
    <property type="nucleotide sequence ID" value="NZ_JAHBAY010000012.1"/>
</dbReference>
<keyword evidence="3" id="KW-1133">Transmembrane helix</keyword>
<dbReference type="SUPFAM" id="SSF141868">
    <property type="entry name" value="EAL domain-like"/>
    <property type="match status" value="1"/>
</dbReference>
<evidence type="ECO:0000313" key="6">
    <source>
        <dbReference type="EMBL" id="MBT0772476.1"/>
    </source>
</evidence>
<dbReference type="InterPro" id="IPR001633">
    <property type="entry name" value="EAL_dom"/>
</dbReference>
<feature type="domain" description="GGDEF" evidence="5">
    <location>
        <begin position="319"/>
        <end position="456"/>
    </location>
</feature>
<keyword evidence="3" id="KW-0472">Membrane</keyword>
<dbReference type="InterPro" id="IPR035919">
    <property type="entry name" value="EAL_sf"/>
</dbReference>
<feature type="transmembrane region" description="Helical" evidence="3">
    <location>
        <begin position="226"/>
        <end position="249"/>
    </location>
</feature>
<dbReference type="SUPFAM" id="SSF55073">
    <property type="entry name" value="Nucleotide cyclase"/>
    <property type="match status" value="1"/>
</dbReference>
<proteinExistence type="predicted"/>
<dbReference type="SMART" id="SM00267">
    <property type="entry name" value="GGDEF"/>
    <property type="match status" value="1"/>
</dbReference>
<reference evidence="6 7" key="1">
    <citation type="submission" date="2021-05" db="EMBL/GenBank/DDBJ databases">
        <title>Kineosporia and Streptomyces sp. nov. two new marine actinobacteria isolated from Coral.</title>
        <authorList>
            <person name="Buangrab K."/>
            <person name="Sutthacheep M."/>
            <person name="Yeemin T."/>
            <person name="Harunari E."/>
            <person name="Igarashi Y."/>
            <person name="Kanchanasin P."/>
            <person name="Tanasupawat S."/>
            <person name="Phongsopitanun W."/>
        </authorList>
    </citation>
    <scope>NUCLEOTIDE SEQUENCE [LARGE SCALE GENOMIC DNA]</scope>
    <source>
        <strain evidence="6 7">J2-2</strain>
    </source>
</reference>
<evidence type="ECO:0000259" key="5">
    <source>
        <dbReference type="PROSITE" id="PS50887"/>
    </source>
</evidence>
<dbReference type="PANTHER" id="PTHR44757">
    <property type="entry name" value="DIGUANYLATE CYCLASE DGCP"/>
    <property type="match status" value="1"/>
</dbReference>
<feature type="transmembrane region" description="Helical" evidence="3">
    <location>
        <begin position="98"/>
        <end position="119"/>
    </location>
</feature>
<name>A0ABS5TN10_9ACTN</name>